<feature type="region of interest" description="Disordered" evidence="1">
    <location>
        <begin position="92"/>
        <end position="116"/>
    </location>
</feature>
<dbReference type="AlphaFoldDB" id="A0A812NRB4"/>
<feature type="region of interest" description="Disordered" evidence="1">
    <location>
        <begin position="19"/>
        <end position="47"/>
    </location>
</feature>
<feature type="compositionally biased region" description="Basic and acidic residues" evidence="1">
    <location>
        <begin position="92"/>
        <end position="102"/>
    </location>
</feature>
<sequence length="116" mass="12750">LEGPGSVLTALAVALRHRGAGSGNSAGGGYTQGTKPAPSAKKAGLGPVQRSVFKQYQADMHRKIAEAEPIDGATEDQRIRSHEEFRRTAEIERRKEAARWAQEEAEWASRRRAQRK</sequence>
<evidence type="ECO:0000256" key="1">
    <source>
        <dbReference type="SAM" id="MobiDB-lite"/>
    </source>
</evidence>
<feature type="compositionally biased region" description="Gly residues" evidence="1">
    <location>
        <begin position="20"/>
        <end position="31"/>
    </location>
</feature>
<protein>
    <submittedName>
        <fullName evidence="2">Capn15 protein</fullName>
    </submittedName>
</protein>
<feature type="non-terminal residue" evidence="2">
    <location>
        <position position="116"/>
    </location>
</feature>
<dbReference type="OrthoDB" id="10633177at2759"/>
<name>A0A812NRB4_SYMPI</name>
<evidence type="ECO:0000313" key="2">
    <source>
        <dbReference type="EMBL" id="CAE7310593.1"/>
    </source>
</evidence>
<organism evidence="2 3">
    <name type="scientific">Symbiodinium pilosum</name>
    <name type="common">Dinoflagellate</name>
    <dbReference type="NCBI Taxonomy" id="2952"/>
    <lineage>
        <taxon>Eukaryota</taxon>
        <taxon>Sar</taxon>
        <taxon>Alveolata</taxon>
        <taxon>Dinophyceae</taxon>
        <taxon>Suessiales</taxon>
        <taxon>Symbiodiniaceae</taxon>
        <taxon>Symbiodinium</taxon>
    </lineage>
</organism>
<accession>A0A812NRB4</accession>
<dbReference type="Proteomes" id="UP000649617">
    <property type="component" value="Unassembled WGS sequence"/>
</dbReference>
<comment type="caution">
    <text evidence="2">The sequence shown here is derived from an EMBL/GenBank/DDBJ whole genome shotgun (WGS) entry which is preliminary data.</text>
</comment>
<dbReference type="EMBL" id="CAJNIZ010011049">
    <property type="protein sequence ID" value="CAE7310593.1"/>
    <property type="molecule type" value="Genomic_DNA"/>
</dbReference>
<gene>
    <name evidence="2" type="primary">Capn15</name>
    <name evidence="2" type="ORF">SPIL2461_LOCUS7036</name>
</gene>
<evidence type="ECO:0000313" key="3">
    <source>
        <dbReference type="Proteomes" id="UP000649617"/>
    </source>
</evidence>
<keyword evidence="3" id="KW-1185">Reference proteome</keyword>
<reference evidence="2" key="1">
    <citation type="submission" date="2021-02" db="EMBL/GenBank/DDBJ databases">
        <authorList>
            <person name="Dougan E. K."/>
            <person name="Rhodes N."/>
            <person name="Thang M."/>
            <person name="Chan C."/>
        </authorList>
    </citation>
    <scope>NUCLEOTIDE SEQUENCE</scope>
</reference>
<proteinExistence type="predicted"/>